<dbReference type="RefSeq" id="WP_237071254.1">
    <property type="nucleotide sequence ID" value="NZ_CP062175.1"/>
</dbReference>
<reference evidence="3 4" key="1">
    <citation type="submission" date="2020-09" db="EMBL/GenBank/DDBJ databases">
        <title>Genome sequences of Mycetohabitans spp.</title>
        <authorList>
            <person name="Carter M.E."/>
            <person name="Carpenter S.C.D."/>
            <person name="Bogdanove A.J."/>
        </authorList>
    </citation>
    <scope>NUCLEOTIDE SEQUENCE [LARGE SCALE GENOMIC DNA]</scope>
    <source>
        <strain evidence="3 4">B12</strain>
        <plasmid evidence="3 4">megaplasmid</plasmid>
    </source>
</reference>
<dbReference type="Proteomes" id="UP001493153">
    <property type="component" value="Plasmid megaplasmid"/>
</dbReference>
<keyword evidence="3" id="KW-0614">Plasmid</keyword>
<accession>A0ABZ2PRX0</accession>
<evidence type="ECO:0000256" key="1">
    <source>
        <dbReference type="SAM" id="MobiDB-lite"/>
    </source>
</evidence>
<feature type="region of interest" description="Disordered" evidence="1">
    <location>
        <begin position="274"/>
        <end position="302"/>
    </location>
</feature>
<name>A0ABZ2PRX0_9BURK</name>
<evidence type="ECO:0000313" key="4">
    <source>
        <dbReference type="Proteomes" id="UP001493153"/>
    </source>
</evidence>
<geneLocation type="plasmid" evidence="3 4">
    <name>megaplasmid</name>
</geneLocation>
<sequence length="422" mass="43545">MSARLKTPHGVAPGFIRRGSARSGKHVRNTRRIEPRLGPAKTRAVDPRSRTDSPASDEGSYHARQHAAEPVYATARSFDTAPASFVTPPWTGLQRAPLARRHMAALAALLALGAGALGVMLSQLYQDRTPSEPRRYAEAMNREAPTQSDASASTVPLLDVAALANTTGRLSAQAPQQAIMPPLNIPPSPQARAPASDTAALASMQPARGANPASMDSGTVQRGLPRTFHARTRKAIAPATQQDIDGHTTPVAAHAGLPETEPLSSMPRQVAHPAQHAVSAAAPAEPMQPIADTPSVSRTEARAATDALTQDAVKPLPPEAARVDPTQPPVVYGGHTTPSAAAAVPRPPTTTVPYATEATGPHASPSAAEATAALTAKAVALPQPQPVQPAATATRPALAQPPADTGAPASIDDEPAAPIDDQ</sequence>
<keyword evidence="4" id="KW-1185">Reference proteome</keyword>
<keyword evidence="2" id="KW-1133">Transmembrane helix</keyword>
<keyword evidence="2" id="KW-0812">Transmembrane</keyword>
<evidence type="ECO:0008006" key="5">
    <source>
        <dbReference type="Google" id="ProtNLM"/>
    </source>
</evidence>
<feature type="region of interest" description="Disordered" evidence="1">
    <location>
        <begin position="336"/>
        <end position="422"/>
    </location>
</feature>
<organism evidence="3 4">
    <name type="scientific">Mycetohabitans rhizoxinica</name>
    <dbReference type="NCBI Taxonomy" id="412963"/>
    <lineage>
        <taxon>Bacteria</taxon>
        <taxon>Pseudomonadati</taxon>
        <taxon>Pseudomonadota</taxon>
        <taxon>Betaproteobacteria</taxon>
        <taxon>Burkholderiales</taxon>
        <taxon>Burkholderiaceae</taxon>
        <taxon>Mycetohabitans</taxon>
    </lineage>
</organism>
<feature type="region of interest" description="Disordered" evidence="1">
    <location>
        <begin position="1"/>
        <end position="68"/>
    </location>
</feature>
<evidence type="ECO:0000256" key="2">
    <source>
        <dbReference type="SAM" id="Phobius"/>
    </source>
</evidence>
<protein>
    <recommendedName>
        <fullName evidence="5">Meckel syndrome type 1 protein</fullName>
    </recommendedName>
</protein>
<proteinExistence type="predicted"/>
<keyword evidence="2" id="KW-0472">Membrane</keyword>
<feature type="compositionally biased region" description="Acidic residues" evidence="1">
    <location>
        <begin position="411"/>
        <end position="422"/>
    </location>
</feature>
<feature type="compositionally biased region" description="Basic residues" evidence="1">
    <location>
        <begin position="19"/>
        <end position="30"/>
    </location>
</feature>
<gene>
    <name evidence="3" type="ORF">IHE29_00385</name>
</gene>
<feature type="compositionally biased region" description="Low complexity" evidence="1">
    <location>
        <begin position="274"/>
        <end position="284"/>
    </location>
</feature>
<feature type="region of interest" description="Disordered" evidence="1">
    <location>
        <begin position="132"/>
        <end position="152"/>
    </location>
</feature>
<feature type="compositionally biased region" description="Low complexity" evidence="1">
    <location>
        <begin position="363"/>
        <end position="397"/>
    </location>
</feature>
<dbReference type="EMBL" id="CP062175">
    <property type="protein sequence ID" value="WXK37853.1"/>
    <property type="molecule type" value="Genomic_DNA"/>
</dbReference>
<feature type="transmembrane region" description="Helical" evidence="2">
    <location>
        <begin position="103"/>
        <end position="125"/>
    </location>
</feature>
<feature type="compositionally biased region" description="Basic and acidic residues" evidence="1">
    <location>
        <begin position="132"/>
        <end position="141"/>
    </location>
</feature>
<evidence type="ECO:0000313" key="3">
    <source>
        <dbReference type="EMBL" id="WXK37853.1"/>
    </source>
</evidence>